<evidence type="ECO:0008006" key="2">
    <source>
        <dbReference type="Google" id="ProtNLM"/>
    </source>
</evidence>
<dbReference type="Pfam" id="PF19577">
    <property type="entry name" value="DcaP"/>
    <property type="match status" value="1"/>
</dbReference>
<dbReference type="InterPro" id="IPR045748">
    <property type="entry name" value="DcaP"/>
</dbReference>
<dbReference type="EMBL" id="AMCI01000429">
    <property type="protein sequence ID" value="EJX09267.1"/>
    <property type="molecule type" value="Genomic_DNA"/>
</dbReference>
<accession>J9GMM4</accession>
<name>J9GMM4_9ZZZZ</name>
<dbReference type="SUPFAM" id="SSF56935">
    <property type="entry name" value="Porins"/>
    <property type="match status" value="1"/>
</dbReference>
<reference evidence="1" key="1">
    <citation type="journal article" date="2012" name="PLoS ONE">
        <title>Gene sets for utilization of primary and secondary nutrition supplies in the distal gut of endangered iberian lynx.</title>
        <authorList>
            <person name="Alcaide M."/>
            <person name="Messina E."/>
            <person name="Richter M."/>
            <person name="Bargiela R."/>
            <person name="Peplies J."/>
            <person name="Huws S.A."/>
            <person name="Newbold C.J."/>
            <person name="Golyshin P.N."/>
            <person name="Simon M.A."/>
            <person name="Lopez G."/>
            <person name="Yakimov M.M."/>
            <person name="Ferrer M."/>
        </authorList>
    </citation>
    <scope>NUCLEOTIDE SEQUENCE</scope>
</reference>
<dbReference type="InterPro" id="IPR023614">
    <property type="entry name" value="Porin_dom_sf"/>
</dbReference>
<proteinExistence type="predicted"/>
<dbReference type="AlphaFoldDB" id="J9GMM4"/>
<protein>
    <recommendedName>
        <fullName evidence="2">Porin subfamily</fullName>
    </recommendedName>
</protein>
<organism evidence="1">
    <name type="scientific">gut metagenome</name>
    <dbReference type="NCBI Taxonomy" id="749906"/>
    <lineage>
        <taxon>unclassified sequences</taxon>
        <taxon>metagenomes</taxon>
        <taxon>organismal metagenomes</taxon>
    </lineage>
</organism>
<gene>
    <name evidence="1" type="ORF">EVA_02612</name>
</gene>
<sequence length="427" mass="47584">MKTILKSVGCALLGCMATFPVKAQQKELYPQLEGTSSLVFVAKDKNQDWVGVFEETQRPHFHDPRAPRFLLTDQQGRFALGIGGYARTTMSVDFDGVVNSLDFVPALIPQPGALAPSSQFQLDATTSTLFLKLVGRTRHLGNFVVYSAGDFRGHGKTFRLRNFYLSFLGFTLGYDTGLFMDLAAAPPTIDFQGPDGMTFYRAVQVRYETPSFDGWKAGIGLENPSVAGLPARDIQIGRQRMPDIPVYVQYAWSKLGHIRLGGICRNLTYENQQDNDTHSLTGWGWQASTTSSFGPVQLYGQYTYGKGIGSYLNDISCLSVDLVPVGASSDRMEILPMQGWYAGLQYNFSKRVFASATYSQSHLFSKQDFAANNGTQYRRGQYVVANVFWNVCPNLQVGAEYLHGCRHNFDGDSRWANRINVSAQYHF</sequence>
<evidence type="ECO:0000313" key="1">
    <source>
        <dbReference type="EMBL" id="EJX09267.1"/>
    </source>
</evidence>
<comment type="caution">
    <text evidence="1">The sequence shown here is derived from an EMBL/GenBank/DDBJ whole genome shotgun (WGS) entry which is preliminary data.</text>
</comment>
<dbReference type="Gene3D" id="2.40.160.10">
    <property type="entry name" value="Porin"/>
    <property type="match status" value="1"/>
</dbReference>